<feature type="compositionally biased region" description="Polar residues" evidence="1">
    <location>
        <begin position="90"/>
        <end position="102"/>
    </location>
</feature>
<reference evidence="2 3" key="1">
    <citation type="submission" date="2019-10" db="EMBL/GenBank/DDBJ databases">
        <title>Genomic and transcriptomic insights into the perfect genentic adaptation of a filamentous nitrogen-fixing cyanobacterium to rice fields.</title>
        <authorList>
            <person name="Chen Z."/>
        </authorList>
    </citation>
    <scope>NUCLEOTIDE SEQUENCE [LARGE SCALE GENOMIC DNA]</scope>
    <source>
        <strain evidence="2">CCNUC1</strain>
    </source>
</reference>
<evidence type="ECO:0000313" key="3">
    <source>
        <dbReference type="Proteomes" id="UP000326678"/>
    </source>
</evidence>
<dbReference type="AlphaFoldDB" id="A0A5P8WFW3"/>
<sequence>MDSTQSESASLLAENQDCDVEAVVSHEGACSAAPVSQNEFSSKKAIANQIQGQVEQGQSAFLPGENQVSDVEMKADHKGTGSGASPAQIEKSSTSAIANQTQEEAEASNPASLLVENSVSGVEIKAVHEGTCSAAPVAQNEFSRTYALYKITGASQFGKNKRTQIIRDEHSRIIW</sequence>
<accession>A0A5P8WFW3</accession>
<proteinExistence type="predicted"/>
<evidence type="ECO:0000256" key="1">
    <source>
        <dbReference type="SAM" id="MobiDB-lite"/>
    </source>
</evidence>
<dbReference type="EMBL" id="CP045227">
    <property type="protein sequence ID" value="QFS51725.1"/>
    <property type="molecule type" value="Genomic_DNA"/>
</dbReference>
<gene>
    <name evidence="2" type="ORF">GXM_09219</name>
</gene>
<organism evidence="2 3">
    <name type="scientific">Nostoc sphaeroides CCNUC1</name>
    <dbReference type="NCBI Taxonomy" id="2653204"/>
    <lineage>
        <taxon>Bacteria</taxon>
        <taxon>Bacillati</taxon>
        <taxon>Cyanobacteriota</taxon>
        <taxon>Cyanophyceae</taxon>
        <taxon>Nostocales</taxon>
        <taxon>Nostocaceae</taxon>
        <taxon>Nostoc</taxon>
    </lineage>
</organism>
<dbReference type="Proteomes" id="UP000326678">
    <property type="component" value="Chromosome Gxm2"/>
</dbReference>
<keyword evidence="3" id="KW-1185">Reference proteome</keyword>
<evidence type="ECO:0000313" key="2">
    <source>
        <dbReference type="EMBL" id="QFS51725.1"/>
    </source>
</evidence>
<dbReference type="RefSeq" id="WP_194199028.1">
    <property type="nucleotide sequence ID" value="NZ_CP045227.1"/>
</dbReference>
<feature type="region of interest" description="Disordered" evidence="1">
    <location>
        <begin position="67"/>
        <end position="112"/>
    </location>
</feature>
<name>A0A5P8WFW3_9NOSO</name>
<protein>
    <submittedName>
        <fullName evidence="2">Uncharacterized protein</fullName>
    </submittedName>
</protein>
<dbReference type="KEGG" id="nsh:GXM_09219"/>